<keyword evidence="5" id="KW-0472">Membrane</keyword>
<dbReference type="Gene3D" id="2.60.40.4270">
    <property type="entry name" value="Listeria-Bacteroides repeat domain"/>
    <property type="match status" value="3"/>
</dbReference>
<feature type="region of interest" description="Disordered" evidence="4">
    <location>
        <begin position="487"/>
        <end position="514"/>
    </location>
</feature>
<dbReference type="GO" id="GO:0030313">
    <property type="term" value="C:cell envelope"/>
    <property type="evidence" value="ECO:0007669"/>
    <property type="project" value="UniProtKB-SubCell"/>
</dbReference>
<feature type="transmembrane region" description="Helical" evidence="5">
    <location>
        <begin position="1734"/>
        <end position="1755"/>
    </location>
</feature>
<comment type="caution">
    <text evidence="8">The sequence shown here is derived from an EMBL/GenBank/DDBJ whole genome shotgun (WGS) entry which is preliminary data.</text>
</comment>
<evidence type="ECO:0000256" key="4">
    <source>
        <dbReference type="SAM" id="MobiDB-lite"/>
    </source>
</evidence>
<evidence type="ECO:0000313" key="8">
    <source>
        <dbReference type="EMBL" id="KJY53912.1"/>
    </source>
</evidence>
<evidence type="ECO:0000259" key="7">
    <source>
        <dbReference type="Pfam" id="PF25390"/>
    </source>
</evidence>
<feature type="compositionally biased region" description="Low complexity" evidence="4">
    <location>
        <begin position="59"/>
        <end position="122"/>
    </location>
</feature>
<feature type="compositionally biased region" description="Polar residues" evidence="4">
    <location>
        <begin position="127"/>
        <end position="146"/>
    </location>
</feature>
<dbReference type="NCBIfam" id="TIGR02543">
    <property type="entry name" value="List_Bact_rpt"/>
    <property type="match status" value="1"/>
</dbReference>
<feature type="region of interest" description="Disordered" evidence="4">
    <location>
        <begin position="1639"/>
        <end position="1662"/>
    </location>
</feature>
<feature type="compositionally biased region" description="Polar residues" evidence="4">
    <location>
        <begin position="1323"/>
        <end position="1333"/>
    </location>
</feature>
<reference evidence="8 9" key="1">
    <citation type="submission" date="2014-12" db="EMBL/GenBank/DDBJ databases">
        <title>Comparative genomics of the lactic acid bacteria isolated from the honey bee gut.</title>
        <authorList>
            <person name="Ellegaard K.M."/>
            <person name="Tamarit D."/>
            <person name="Javelind E."/>
            <person name="Olofsson T."/>
            <person name="Andersson S.G."/>
            <person name="Vasquez A."/>
        </authorList>
    </citation>
    <scope>NUCLEOTIDE SEQUENCE [LARGE SCALE GENOMIC DNA]</scope>
    <source>
        <strain evidence="8 9">Bma6</strain>
    </source>
</reference>
<keyword evidence="6" id="KW-0732">Signal</keyword>
<dbReference type="InterPro" id="IPR013378">
    <property type="entry name" value="InlB-like_B-rpt"/>
</dbReference>
<evidence type="ECO:0000256" key="1">
    <source>
        <dbReference type="ARBA" id="ARBA00004196"/>
    </source>
</evidence>
<sequence length="1763" mass="185634">MRRLNRFGRRTVRPVVAALAVLSVMGAGLAAGAQATDINSYTQVNGGMKATPVSDDGLTTPTGTTTPAATPSSSTTPQSPAAATQPTTTTATPTTLATPNPLTTRQTTTAAPDGAQAPGPQARIGSHTVTFTSQPDTQGMPPSQTIPDGKTATWPYNDPTRPGWTFNGWFVGDLAYDFDKPVTQDLTLTAKWGKWATGPDKGPWHGGTNVKIDTPGSQIRLIKISPGADFSIALGSDGNAYSWGNDEWSQLGWGEEILMSILDRPLPGSRYAPLMVDMPEGVKFTQISAGWKHGLALDRDGRAWSWGTDFGGSLGRPVASKNFQDTHPGLVTMPEGVKFTAICAGTDFSVALDQNGKIWSWGFHSGNSGIVPRRVKYLPEETVFTDISVCDDLSMFLSTDGTIWTQRFWLSPVRLVTDVKFTAISRGSDHCMAIARDGTVWTWGDNEWGQLGRTPDGNNPADRPGQVPGLAGATHVNAGDRVSTTITDNGSWSWGRNRGGQLGNGTTSNATTPTRIATPDGAPADFRYIDIGAQNTINSAGHILLLGSDGDAYSCGNNTSGQLGDGSLGHDKFSLDWEPYPLPVRVWRPVERHLTKVMFGEARNIGGPYRAFDGWHATSPRHKLGTVTLTIQSAVTKGTPLPDETSHRFTYTGDTATVSFKTEHGSPTPSQQVIVGDTARRPDDPTADDGWTFNGWFQGDRPYDFTKPITGNTTLTARWGRWGADPAQGPWRGGTDVRIDTPTAPVRFAQVSAGQSHSLAVGSDGNLYAWGDNTNGRLGDGTTTNRTASTSVAAPAGVKFVQAAAGGSHSMALDRDGRVWTWGNNEKEQLGRTPDDSNPADRPGPIASPAGVTFIAISAGADHSMAIDNEGNIWTWGDNQYNQLGFSTYTGSHDAPAPTPTGVGVPEAAFASVSAGTKHSIGLDVNGTAWTWGGRVTFIVMVTDPETGRDFEELRSTNDDDLTGHTGYKPAPVDITLRFTAVSAGDEHSLGVARDGTVRAWGHNEGGQLGRTPTGAEPAGRPGAVPGVTGASGVSAGRTHSAAMTGSGIWTWGGNQYGQLGTQASNGAAPVRIPNPKGTPSGFSYTGLCASGDRTLFVGSDWDVYASGANDSGQLGTGTGTGDADAAHPNPAMVWRPVGSPVTGVLFGAKPSATEVHRRADGWHAASPRHRPETVPLTIRSAVGQARAEDTSLRFMYTGDMATLTFTSQHGRTPDAQQVPAGEPTRRPADPAEAGWTFDGWFDGNVAYDFTAPLEHDTTLTGRWHRTGRWVLSPDHGSEYGKDTVTLTAPAAPDIRLASVDTGGSTSLGIGSDGQLYAWGDNTQGQLGDGTTTRRTRPVPISRPGGTGDGFVWVQAAAGRTHSAAVGSDGNLYAWGDNTQGQLGDGTTIRRTRPVKASRPAGTDSTFTWTRAAAGDGYTMALGSDDNLYAWGTLAGGLGDTARTASGSRPVRVALPQDAPPAFRYEQIAAGDTHAAAIGSDGQLYTWGDNTHGQLGHDDTGTPAAAAAVASDPRQPAGYIQASAGGDTTLAIDRQGRLWAWGRLADGTDTTTPTRIRPAGTADTYRFTHVSTGRNHYTATGQDCRTWTWGDNTQGQLGHTTGTPGTPTAVPGLNTTITASGGDTTIAIDTNGDTQAWGDNTLGQAGHGDTNPTPAPRKAAIPPQPTPVSLAIDNDTLPLRQTGPNTWQATTTAHDPGTTPVRVRWTLAGQDQPDDTTNTYTYQYHPLHFTLPNAGSAGIILLITASTLTLTAASANRRHRYFI</sequence>
<evidence type="ECO:0000256" key="3">
    <source>
        <dbReference type="ARBA" id="ARBA00022737"/>
    </source>
</evidence>
<evidence type="ECO:0000256" key="2">
    <source>
        <dbReference type="ARBA" id="ARBA00022658"/>
    </source>
</evidence>
<feature type="chain" id="PRO_5044777117" evidence="6">
    <location>
        <begin position="31"/>
        <end position="1763"/>
    </location>
</feature>
<dbReference type="PROSITE" id="PS00626">
    <property type="entry name" value="RCC1_2"/>
    <property type="match status" value="6"/>
</dbReference>
<dbReference type="InterPro" id="IPR009091">
    <property type="entry name" value="RCC1/BLIP-II"/>
</dbReference>
<feature type="region of interest" description="Disordered" evidence="4">
    <location>
        <begin position="827"/>
        <end position="847"/>
    </location>
</feature>
<dbReference type="Pfam" id="PF09479">
    <property type="entry name" value="Flg_new"/>
    <property type="match status" value="3"/>
</dbReference>
<dbReference type="Gene3D" id="2.130.10.30">
    <property type="entry name" value="Regulator of chromosome condensation 1/beta-lactamase-inhibitor protein II"/>
    <property type="match status" value="6"/>
</dbReference>
<gene>
    <name evidence="8" type="ORF">JF68_02900</name>
</gene>
<dbReference type="Pfam" id="PF00415">
    <property type="entry name" value="RCC1"/>
    <property type="match status" value="4"/>
</dbReference>
<comment type="subcellular location">
    <subcellularLocation>
        <location evidence="1">Cell envelope</location>
    </subcellularLocation>
</comment>
<organism evidence="8 9">
    <name type="scientific">Bifidobacterium coryneforme</name>
    <dbReference type="NCBI Taxonomy" id="1687"/>
    <lineage>
        <taxon>Bacteria</taxon>
        <taxon>Bacillati</taxon>
        <taxon>Actinomycetota</taxon>
        <taxon>Actinomycetes</taxon>
        <taxon>Bifidobacteriales</taxon>
        <taxon>Bifidobacteriaceae</taxon>
        <taxon>Bifidobacterium</taxon>
    </lineage>
</organism>
<proteinExistence type="predicted"/>
<feature type="domain" description="RCC1-like" evidence="7">
    <location>
        <begin position="744"/>
        <end position="934"/>
    </location>
</feature>
<dbReference type="PROSITE" id="PS50012">
    <property type="entry name" value="RCC1_3"/>
    <property type="match status" value="14"/>
</dbReference>
<feature type="compositionally biased region" description="Polar residues" evidence="4">
    <location>
        <begin position="504"/>
        <end position="514"/>
    </location>
</feature>
<evidence type="ECO:0000313" key="9">
    <source>
        <dbReference type="Proteomes" id="UP000033652"/>
    </source>
</evidence>
<dbReference type="Proteomes" id="UP000033652">
    <property type="component" value="Unassembled WGS sequence"/>
</dbReference>
<feature type="signal peptide" evidence="6">
    <location>
        <begin position="1"/>
        <end position="30"/>
    </location>
</feature>
<dbReference type="RefSeq" id="WP_052689881.1">
    <property type="nucleotide sequence ID" value="NZ_KQ033865.1"/>
</dbReference>
<dbReference type="Pfam" id="PF13540">
    <property type="entry name" value="RCC1_2"/>
    <property type="match status" value="2"/>
</dbReference>
<dbReference type="PANTHER" id="PTHR45982:SF1">
    <property type="entry name" value="REGULATOR OF CHROMOSOME CONDENSATION"/>
    <property type="match status" value="1"/>
</dbReference>
<dbReference type="SUPFAM" id="SSF50985">
    <property type="entry name" value="RCC1/BLIP-II"/>
    <property type="match status" value="4"/>
</dbReference>
<keyword evidence="3" id="KW-0677">Repeat</keyword>
<keyword evidence="5" id="KW-0812">Transmembrane</keyword>
<dbReference type="InterPro" id="IPR000408">
    <property type="entry name" value="Reg_chr_condens"/>
</dbReference>
<protein>
    <submittedName>
        <fullName evidence="8">RCC1 repeat domain protein, 3 domains</fullName>
    </submittedName>
</protein>
<accession>A0ABD4AE99</accession>
<dbReference type="Pfam" id="PF25390">
    <property type="entry name" value="WD40_RLD"/>
    <property type="match status" value="2"/>
</dbReference>
<name>A0ABD4AE99_9BIFI</name>
<dbReference type="InterPro" id="IPR058923">
    <property type="entry name" value="RCC1-like_dom"/>
</dbReference>
<keyword evidence="5" id="KW-1133">Transmembrane helix</keyword>
<evidence type="ECO:0000256" key="5">
    <source>
        <dbReference type="SAM" id="Phobius"/>
    </source>
</evidence>
<feature type="domain" description="RCC1-like" evidence="7">
    <location>
        <begin position="218"/>
        <end position="600"/>
    </location>
</feature>
<feature type="region of interest" description="Disordered" evidence="4">
    <location>
        <begin position="1323"/>
        <end position="1347"/>
    </location>
</feature>
<feature type="region of interest" description="Disordered" evidence="4">
    <location>
        <begin position="52"/>
        <end position="149"/>
    </location>
</feature>
<feature type="region of interest" description="Disordered" evidence="4">
    <location>
        <begin position="1206"/>
        <end position="1235"/>
    </location>
</feature>
<dbReference type="PANTHER" id="PTHR45982">
    <property type="entry name" value="REGULATOR OF CHROMOSOME CONDENSATION"/>
    <property type="match status" value="1"/>
</dbReference>
<dbReference type="EMBL" id="JXBX01000006">
    <property type="protein sequence ID" value="KJY53912.1"/>
    <property type="molecule type" value="Genomic_DNA"/>
</dbReference>
<evidence type="ECO:0000256" key="6">
    <source>
        <dbReference type="SAM" id="SignalP"/>
    </source>
</evidence>
<keyword evidence="2" id="KW-0344">Guanine-nucleotide releasing factor</keyword>
<dbReference type="InterPro" id="IPR042229">
    <property type="entry name" value="Listeria/Bacterioides_rpt_sf"/>
</dbReference>
<dbReference type="PRINTS" id="PR00633">
    <property type="entry name" value="RCCNDNSATION"/>
</dbReference>
<dbReference type="InterPro" id="IPR051553">
    <property type="entry name" value="Ran_GTPase-activating"/>
</dbReference>